<feature type="signal peptide" evidence="7">
    <location>
        <begin position="1"/>
        <end position="18"/>
    </location>
</feature>
<evidence type="ECO:0000256" key="1">
    <source>
        <dbReference type="ARBA" id="ARBA00022723"/>
    </source>
</evidence>
<evidence type="ECO:0000256" key="2">
    <source>
        <dbReference type="ARBA" id="ARBA00022771"/>
    </source>
</evidence>
<dbReference type="InterPro" id="IPR036236">
    <property type="entry name" value="Znf_C2H2_sf"/>
</dbReference>
<keyword evidence="7" id="KW-0732">Signal</keyword>
<proteinExistence type="predicted"/>
<gene>
    <name evidence="9" type="ORF">EJ08DRAFT_692051</name>
</gene>
<dbReference type="PANTHER" id="PTHR23235:SF120">
    <property type="entry name" value="KRUPPEL-LIKE FACTOR 15"/>
    <property type="match status" value="1"/>
</dbReference>
<dbReference type="Proteomes" id="UP000800235">
    <property type="component" value="Unassembled WGS sequence"/>
</dbReference>
<evidence type="ECO:0000256" key="3">
    <source>
        <dbReference type="ARBA" id="ARBA00022833"/>
    </source>
</evidence>
<protein>
    <recommendedName>
        <fullName evidence="8">C2H2-type domain-containing protein</fullName>
    </recommendedName>
</protein>
<dbReference type="Gene3D" id="3.30.160.60">
    <property type="entry name" value="Classic Zinc Finger"/>
    <property type="match status" value="2"/>
</dbReference>
<reference evidence="9" key="1">
    <citation type="journal article" date="2020" name="Stud. Mycol.">
        <title>101 Dothideomycetes genomes: a test case for predicting lifestyles and emergence of pathogens.</title>
        <authorList>
            <person name="Haridas S."/>
            <person name="Albert R."/>
            <person name="Binder M."/>
            <person name="Bloem J."/>
            <person name="Labutti K."/>
            <person name="Salamov A."/>
            <person name="Andreopoulos B."/>
            <person name="Baker S."/>
            <person name="Barry K."/>
            <person name="Bills G."/>
            <person name="Bluhm B."/>
            <person name="Cannon C."/>
            <person name="Castanera R."/>
            <person name="Culley D."/>
            <person name="Daum C."/>
            <person name="Ezra D."/>
            <person name="Gonzalez J."/>
            <person name="Henrissat B."/>
            <person name="Kuo A."/>
            <person name="Liang C."/>
            <person name="Lipzen A."/>
            <person name="Lutzoni F."/>
            <person name="Magnuson J."/>
            <person name="Mondo S."/>
            <person name="Nolan M."/>
            <person name="Ohm R."/>
            <person name="Pangilinan J."/>
            <person name="Park H.-J."/>
            <person name="Ramirez L."/>
            <person name="Alfaro M."/>
            <person name="Sun H."/>
            <person name="Tritt A."/>
            <person name="Yoshinaga Y."/>
            <person name="Zwiers L.-H."/>
            <person name="Turgeon B."/>
            <person name="Goodwin S."/>
            <person name="Spatafora J."/>
            <person name="Crous P."/>
            <person name="Grigoriev I."/>
        </authorList>
    </citation>
    <scope>NUCLEOTIDE SEQUENCE</scope>
    <source>
        <strain evidence="9">CBS 130266</strain>
    </source>
</reference>
<name>A0A9P4P2R2_9PEZI</name>
<dbReference type="SUPFAM" id="SSF57667">
    <property type="entry name" value="beta-beta-alpha zinc fingers"/>
    <property type="match status" value="1"/>
</dbReference>
<evidence type="ECO:0000313" key="10">
    <source>
        <dbReference type="Proteomes" id="UP000800235"/>
    </source>
</evidence>
<dbReference type="GO" id="GO:0000978">
    <property type="term" value="F:RNA polymerase II cis-regulatory region sequence-specific DNA binding"/>
    <property type="evidence" value="ECO:0007669"/>
    <property type="project" value="TreeGrafter"/>
</dbReference>
<evidence type="ECO:0000259" key="8">
    <source>
        <dbReference type="PROSITE" id="PS50157"/>
    </source>
</evidence>
<evidence type="ECO:0000256" key="6">
    <source>
        <dbReference type="SAM" id="MobiDB-lite"/>
    </source>
</evidence>
<keyword evidence="3" id="KW-0862">Zinc</keyword>
<feature type="compositionally biased region" description="Basic and acidic residues" evidence="6">
    <location>
        <begin position="222"/>
        <end position="231"/>
    </location>
</feature>
<dbReference type="PROSITE" id="PS50157">
    <property type="entry name" value="ZINC_FINGER_C2H2_2"/>
    <property type="match status" value="2"/>
</dbReference>
<organism evidence="9 10">
    <name type="scientific">Tothia fuscella</name>
    <dbReference type="NCBI Taxonomy" id="1048955"/>
    <lineage>
        <taxon>Eukaryota</taxon>
        <taxon>Fungi</taxon>
        <taxon>Dikarya</taxon>
        <taxon>Ascomycota</taxon>
        <taxon>Pezizomycotina</taxon>
        <taxon>Dothideomycetes</taxon>
        <taxon>Pleosporomycetidae</taxon>
        <taxon>Venturiales</taxon>
        <taxon>Cylindrosympodiaceae</taxon>
        <taxon>Tothia</taxon>
    </lineage>
</organism>
<dbReference type="OrthoDB" id="5305647at2759"/>
<evidence type="ECO:0000313" key="9">
    <source>
        <dbReference type="EMBL" id="KAF2436167.1"/>
    </source>
</evidence>
<dbReference type="EMBL" id="MU007011">
    <property type="protein sequence ID" value="KAF2436167.1"/>
    <property type="molecule type" value="Genomic_DNA"/>
</dbReference>
<feature type="domain" description="C2H2-type" evidence="8">
    <location>
        <begin position="158"/>
        <end position="188"/>
    </location>
</feature>
<evidence type="ECO:0000256" key="4">
    <source>
        <dbReference type="PROSITE-ProRule" id="PRU00042"/>
    </source>
</evidence>
<dbReference type="GO" id="GO:0008270">
    <property type="term" value="F:zinc ion binding"/>
    <property type="evidence" value="ECO:0007669"/>
    <property type="project" value="UniProtKB-KW"/>
</dbReference>
<sequence length="307" mass="35534">MPWNIWPALVILWGVCWMFYNPLSYFESEEIPESELGQDVVGLFEGIEWDFGLLDQFDGGELDLNCHVAFPSPFEIHGLEVLEPSNVGSRNGNFNPAALTMAPPSPVEPGTVQPIELERVESMAREQVLRCDRTGCESKTFERQHELTKHMNRHNRPFKCTKVGCRQAFARDSDRQRHEESVHDQDEKAFCTIADCERARRGFARKDHLEQHMRMHAKRKPSRPENDHDESIQPQKRVKISAVQEVDVGGKSEVERLRRMVQELKAENEAMKRECVQKRRLEDENRRLQETVTKQADAICSLVGRKQ</sequence>
<evidence type="ECO:0000256" key="7">
    <source>
        <dbReference type="SAM" id="SignalP"/>
    </source>
</evidence>
<feature type="region of interest" description="Disordered" evidence="6">
    <location>
        <begin position="215"/>
        <end position="235"/>
    </location>
</feature>
<dbReference type="AlphaFoldDB" id="A0A9P4P2R2"/>
<dbReference type="SMART" id="SM00355">
    <property type="entry name" value="ZnF_C2H2"/>
    <property type="match status" value="3"/>
</dbReference>
<keyword evidence="5" id="KW-0175">Coiled coil</keyword>
<accession>A0A9P4P2R2</accession>
<dbReference type="PROSITE" id="PS00028">
    <property type="entry name" value="ZINC_FINGER_C2H2_1"/>
    <property type="match status" value="1"/>
</dbReference>
<keyword evidence="1" id="KW-0479">Metal-binding</keyword>
<feature type="chain" id="PRO_5040495799" description="C2H2-type domain-containing protein" evidence="7">
    <location>
        <begin position="19"/>
        <end position="307"/>
    </location>
</feature>
<feature type="domain" description="C2H2-type" evidence="8">
    <location>
        <begin position="194"/>
        <end position="221"/>
    </location>
</feature>
<keyword evidence="2 4" id="KW-0863">Zinc-finger</keyword>
<dbReference type="PANTHER" id="PTHR23235">
    <property type="entry name" value="KRUEPPEL-LIKE TRANSCRIPTION FACTOR"/>
    <property type="match status" value="1"/>
</dbReference>
<evidence type="ECO:0000256" key="5">
    <source>
        <dbReference type="SAM" id="Coils"/>
    </source>
</evidence>
<keyword evidence="10" id="KW-1185">Reference proteome</keyword>
<comment type="caution">
    <text evidence="9">The sequence shown here is derived from an EMBL/GenBank/DDBJ whole genome shotgun (WGS) entry which is preliminary data.</text>
</comment>
<dbReference type="InterPro" id="IPR013087">
    <property type="entry name" value="Znf_C2H2_type"/>
</dbReference>
<dbReference type="GO" id="GO:0000981">
    <property type="term" value="F:DNA-binding transcription factor activity, RNA polymerase II-specific"/>
    <property type="evidence" value="ECO:0007669"/>
    <property type="project" value="TreeGrafter"/>
</dbReference>
<feature type="coiled-coil region" evidence="5">
    <location>
        <begin position="254"/>
        <end position="298"/>
    </location>
</feature>